<accession>A0A4Q2S733</accession>
<evidence type="ECO:0008006" key="4">
    <source>
        <dbReference type="Google" id="ProtNLM"/>
    </source>
</evidence>
<name>A0A4Q2S733_9HYPH</name>
<feature type="transmembrane region" description="Helical" evidence="1">
    <location>
        <begin position="59"/>
        <end position="83"/>
    </location>
</feature>
<dbReference type="EMBL" id="SDVB01000380">
    <property type="protein sequence ID" value="RYB97898.1"/>
    <property type="molecule type" value="Genomic_DNA"/>
</dbReference>
<protein>
    <recommendedName>
        <fullName evidence="4">Holin-X, holin superfamily III</fullName>
    </recommendedName>
</protein>
<keyword evidence="1" id="KW-0472">Membrane</keyword>
<keyword evidence="1" id="KW-0812">Transmembrane</keyword>
<dbReference type="RefSeq" id="WP_129334236.1">
    <property type="nucleotide sequence ID" value="NZ_SDVB01000380.1"/>
</dbReference>
<keyword evidence="3" id="KW-1185">Reference proteome</keyword>
<organism evidence="2 3">
    <name type="scientific">Ciceribacter ferrooxidans</name>
    <dbReference type="NCBI Taxonomy" id="2509717"/>
    <lineage>
        <taxon>Bacteria</taxon>
        <taxon>Pseudomonadati</taxon>
        <taxon>Pseudomonadota</taxon>
        <taxon>Alphaproteobacteria</taxon>
        <taxon>Hyphomicrobiales</taxon>
        <taxon>Rhizobiaceae</taxon>
        <taxon>Ciceribacter</taxon>
    </lineage>
</organism>
<dbReference type="AlphaFoldDB" id="A0A4Q2S733"/>
<reference evidence="2 3" key="1">
    <citation type="submission" date="2019-01" db="EMBL/GenBank/DDBJ databases">
        <authorList>
            <person name="Deng T."/>
        </authorList>
    </citation>
    <scope>NUCLEOTIDE SEQUENCE [LARGE SCALE GENOMIC DNA]</scope>
    <source>
        <strain evidence="2 3">F8825</strain>
    </source>
</reference>
<gene>
    <name evidence="2" type="ORF">EUU22_22650</name>
</gene>
<keyword evidence="1" id="KW-1133">Transmembrane helix</keyword>
<proteinExistence type="predicted"/>
<evidence type="ECO:0000313" key="3">
    <source>
        <dbReference type="Proteomes" id="UP000291088"/>
    </source>
</evidence>
<evidence type="ECO:0000313" key="2">
    <source>
        <dbReference type="EMBL" id="RYB97898.1"/>
    </source>
</evidence>
<dbReference type="Proteomes" id="UP000291088">
    <property type="component" value="Unassembled WGS sequence"/>
</dbReference>
<feature type="transmembrane region" description="Helical" evidence="1">
    <location>
        <begin position="28"/>
        <end position="52"/>
    </location>
</feature>
<dbReference type="OrthoDB" id="8401734at2"/>
<sequence length="145" mass="15063">MNLIAEVLASLALRRARPVVEGVKRNTVAAVLLIVLFVTAYVALVVALALYVAETAGPVMAALTVALTATALALVVIAVMMVLNHQARKEALMRQQMAAAAGDPLTTGLIAEVPLMMRESPIATTAMIGCLVYALAKVGGVGRKI</sequence>
<comment type="caution">
    <text evidence="2">The sequence shown here is derived from an EMBL/GenBank/DDBJ whole genome shotgun (WGS) entry which is preliminary data.</text>
</comment>
<evidence type="ECO:0000256" key="1">
    <source>
        <dbReference type="SAM" id="Phobius"/>
    </source>
</evidence>